<name>A0ABR2PK74_9ROSI</name>
<protein>
    <submittedName>
        <fullName evidence="2">Uncharacterized protein</fullName>
    </submittedName>
</protein>
<dbReference type="Proteomes" id="UP001396334">
    <property type="component" value="Unassembled WGS sequence"/>
</dbReference>
<accession>A0ABR2PK74</accession>
<keyword evidence="1" id="KW-0732">Signal</keyword>
<keyword evidence="3" id="KW-1185">Reference proteome</keyword>
<dbReference type="EMBL" id="JBBPBN010000057">
    <property type="protein sequence ID" value="KAK8988835.1"/>
    <property type="molecule type" value="Genomic_DNA"/>
</dbReference>
<sequence>MSYNPIATIFSSLVSIMIVYCESMSEKKQTSGGACNGKTKVHWQLPQNKCYRKSEFAFPAHFFAAFKSSFIFSRLHCSSPCKSNGNYSLLCIPSPYSRERPDNATHMLSFIIHLPSIKVPNHLLYYYFLISYTTCSKPSKAWHDGMGRSSALDNNHYPPTSPPYLHGFSGRL</sequence>
<feature type="signal peptide" evidence="1">
    <location>
        <begin position="1"/>
        <end position="21"/>
    </location>
</feature>
<organism evidence="2 3">
    <name type="scientific">Hibiscus sabdariffa</name>
    <name type="common">roselle</name>
    <dbReference type="NCBI Taxonomy" id="183260"/>
    <lineage>
        <taxon>Eukaryota</taxon>
        <taxon>Viridiplantae</taxon>
        <taxon>Streptophyta</taxon>
        <taxon>Embryophyta</taxon>
        <taxon>Tracheophyta</taxon>
        <taxon>Spermatophyta</taxon>
        <taxon>Magnoliopsida</taxon>
        <taxon>eudicotyledons</taxon>
        <taxon>Gunneridae</taxon>
        <taxon>Pentapetalae</taxon>
        <taxon>rosids</taxon>
        <taxon>malvids</taxon>
        <taxon>Malvales</taxon>
        <taxon>Malvaceae</taxon>
        <taxon>Malvoideae</taxon>
        <taxon>Hibiscus</taxon>
    </lineage>
</organism>
<evidence type="ECO:0000313" key="2">
    <source>
        <dbReference type="EMBL" id="KAK8988835.1"/>
    </source>
</evidence>
<feature type="chain" id="PRO_5045635138" evidence="1">
    <location>
        <begin position="22"/>
        <end position="172"/>
    </location>
</feature>
<reference evidence="2 3" key="1">
    <citation type="journal article" date="2024" name="G3 (Bethesda)">
        <title>Genome assembly of Hibiscus sabdariffa L. provides insights into metabolisms of medicinal natural products.</title>
        <authorList>
            <person name="Kim T."/>
        </authorList>
    </citation>
    <scope>NUCLEOTIDE SEQUENCE [LARGE SCALE GENOMIC DNA]</scope>
    <source>
        <strain evidence="2">TK-2024</strain>
        <tissue evidence="2">Old leaves</tissue>
    </source>
</reference>
<evidence type="ECO:0000313" key="3">
    <source>
        <dbReference type="Proteomes" id="UP001396334"/>
    </source>
</evidence>
<proteinExistence type="predicted"/>
<comment type="caution">
    <text evidence="2">The sequence shown here is derived from an EMBL/GenBank/DDBJ whole genome shotgun (WGS) entry which is preliminary data.</text>
</comment>
<gene>
    <name evidence="2" type="ORF">V6N11_030209</name>
</gene>
<evidence type="ECO:0000256" key="1">
    <source>
        <dbReference type="SAM" id="SignalP"/>
    </source>
</evidence>